<reference evidence="4 5" key="1">
    <citation type="submission" date="2017-03" db="EMBL/GenBank/DDBJ databases">
        <title>Genome sequence of Paracoccus contaminans isolated from a water microcosm.</title>
        <authorList>
            <person name="Aurass P."/>
            <person name="Karste S."/>
            <person name="Trost E."/>
            <person name="Glaeser S.P."/>
            <person name="Kaempfer P."/>
            <person name="Flieger A."/>
        </authorList>
    </citation>
    <scope>NUCLEOTIDE SEQUENCE [LARGE SCALE GENOMIC DNA]</scope>
    <source>
        <strain evidence="5">RKI 16-01929T\LMG 29738T\CCM 8701T\CIP 111112T</strain>
    </source>
</reference>
<gene>
    <name evidence="4" type="ORF">B0A89_03290</name>
</gene>
<evidence type="ECO:0000256" key="1">
    <source>
        <dbReference type="SAM" id="MobiDB-lite"/>
    </source>
</evidence>
<protein>
    <recommendedName>
        <fullName evidence="3">Zinc finger/thioredoxin putative domain-containing protein</fullName>
    </recommendedName>
</protein>
<dbReference type="AlphaFoldDB" id="A0A1W6CVH7"/>
<dbReference type="RefSeq" id="WP_085376906.1">
    <property type="nucleotide sequence ID" value="NZ_CP020612.1"/>
</dbReference>
<feature type="transmembrane region" description="Helical" evidence="2">
    <location>
        <begin position="278"/>
        <end position="297"/>
    </location>
</feature>
<keyword evidence="2" id="KW-0472">Membrane</keyword>
<sequence>MRLVCPRCGAHYEIDDTAIPAAGRDVECSACEHVWRAGRPAAPFDPAARPSLSRPLSDDVIAILREEASRELEVRASERQAVRAAPRPDGLTPAAGDAALETAPPPERLAPAPPAESWQAIGDAAKDDPAGASGPSPAAGLADADPAHGADAAVGAALPDAGPTKTDLARADAAGMDAAGADRADAAAASRADAIGAAFADEDGAGPADPIGAGLPHVGAAARPAGDPPAAGRAALPDAPARAVPRAGQAVAPAPQPPRPAGAGQGRDRARARRSHDAGYHLAVMAALIAVALYAAAPGVADKGPVGATLMRWHVKVDEGRGWLDARADAALAMLGLR</sequence>
<feature type="region of interest" description="Disordered" evidence="1">
    <location>
        <begin position="71"/>
        <end position="146"/>
    </location>
</feature>
<feature type="domain" description="Zinc finger/thioredoxin putative" evidence="3">
    <location>
        <begin position="1"/>
        <end position="36"/>
    </location>
</feature>
<feature type="compositionally biased region" description="Low complexity" evidence="1">
    <location>
        <begin position="130"/>
        <end position="146"/>
    </location>
</feature>
<name>A0A1W6CVH7_9RHOB</name>
<feature type="compositionally biased region" description="Low complexity" evidence="1">
    <location>
        <begin position="207"/>
        <end position="253"/>
    </location>
</feature>
<organism evidence="4 5">
    <name type="scientific">Paracoccus contaminans</name>
    <dbReference type="NCBI Taxonomy" id="1945662"/>
    <lineage>
        <taxon>Bacteria</taxon>
        <taxon>Pseudomonadati</taxon>
        <taxon>Pseudomonadota</taxon>
        <taxon>Alphaproteobacteria</taxon>
        <taxon>Rhodobacterales</taxon>
        <taxon>Paracoccaceae</taxon>
        <taxon>Paracoccus</taxon>
    </lineage>
</organism>
<accession>A0A1W6CVH7</accession>
<dbReference type="OrthoDB" id="7159357at2"/>
<evidence type="ECO:0000313" key="4">
    <source>
        <dbReference type="EMBL" id="ARJ68799.1"/>
    </source>
</evidence>
<keyword evidence="5" id="KW-1185">Reference proteome</keyword>
<evidence type="ECO:0000313" key="5">
    <source>
        <dbReference type="Proteomes" id="UP000193017"/>
    </source>
</evidence>
<dbReference type="InterPro" id="IPR011723">
    <property type="entry name" value="Znf/thioredoxin_put"/>
</dbReference>
<dbReference type="Proteomes" id="UP000193017">
    <property type="component" value="Chromosome"/>
</dbReference>
<dbReference type="KEGG" id="pcon:B0A89_03290"/>
<dbReference type="Pfam" id="PF13717">
    <property type="entry name" value="Zn_ribbon_4"/>
    <property type="match status" value="1"/>
</dbReference>
<dbReference type="NCBIfam" id="TIGR02098">
    <property type="entry name" value="MJ0042_CXXC"/>
    <property type="match status" value="1"/>
</dbReference>
<dbReference type="STRING" id="1945662.B0A89_03290"/>
<dbReference type="EMBL" id="CP020612">
    <property type="protein sequence ID" value="ARJ68799.1"/>
    <property type="molecule type" value="Genomic_DNA"/>
</dbReference>
<keyword evidence="2" id="KW-0812">Transmembrane</keyword>
<evidence type="ECO:0000259" key="3">
    <source>
        <dbReference type="Pfam" id="PF13717"/>
    </source>
</evidence>
<feature type="region of interest" description="Disordered" evidence="1">
    <location>
        <begin position="207"/>
        <end position="275"/>
    </location>
</feature>
<feature type="compositionally biased region" description="Pro residues" evidence="1">
    <location>
        <begin position="103"/>
        <end position="114"/>
    </location>
</feature>
<evidence type="ECO:0000256" key="2">
    <source>
        <dbReference type="SAM" id="Phobius"/>
    </source>
</evidence>
<proteinExistence type="predicted"/>
<keyword evidence="2" id="KW-1133">Transmembrane helix</keyword>
<feature type="compositionally biased region" description="Basic and acidic residues" evidence="1">
    <location>
        <begin position="71"/>
        <end position="81"/>
    </location>
</feature>